<dbReference type="EMBL" id="CAJNOK010021240">
    <property type="protein sequence ID" value="CAF1329362.1"/>
    <property type="molecule type" value="Genomic_DNA"/>
</dbReference>
<dbReference type="InterPro" id="IPR035979">
    <property type="entry name" value="RBD_domain_sf"/>
</dbReference>
<dbReference type="AlphaFoldDB" id="A0A815CP33"/>
<keyword evidence="6" id="KW-1185">Reference proteome</keyword>
<dbReference type="Proteomes" id="UP000681722">
    <property type="component" value="Unassembled WGS sequence"/>
</dbReference>
<evidence type="ECO:0000313" key="6">
    <source>
        <dbReference type="Proteomes" id="UP000663829"/>
    </source>
</evidence>
<evidence type="ECO:0000313" key="5">
    <source>
        <dbReference type="EMBL" id="CAF4140777.1"/>
    </source>
</evidence>
<dbReference type="Proteomes" id="UP000682733">
    <property type="component" value="Unassembled WGS sequence"/>
</dbReference>
<dbReference type="Proteomes" id="UP000663829">
    <property type="component" value="Unassembled WGS sequence"/>
</dbReference>
<evidence type="ECO:0000313" key="3">
    <source>
        <dbReference type="EMBL" id="CAF1329362.1"/>
    </source>
</evidence>
<evidence type="ECO:0000313" key="4">
    <source>
        <dbReference type="EMBL" id="CAF4090981.1"/>
    </source>
</evidence>
<gene>
    <name evidence="2" type="ORF">GPM918_LOCUS27879</name>
    <name evidence="3" type="ORF">OVA965_LOCUS29811</name>
    <name evidence="4" type="ORF">SRO942_LOCUS28292</name>
    <name evidence="5" type="ORF">TMI583_LOCUS30599</name>
</gene>
<reference evidence="2" key="1">
    <citation type="submission" date="2021-02" db="EMBL/GenBank/DDBJ databases">
        <authorList>
            <person name="Nowell W R."/>
        </authorList>
    </citation>
    <scope>NUCLEOTIDE SEQUENCE</scope>
</reference>
<dbReference type="InterPro" id="IPR012677">
    <property type="entry name" value="Nucleotide-bd_a/b_plait_sf"/>
</dbReference>
<dbReference type="EMBL" id="CAJNOQ010011910">
    <property type="protein sequence ID" value="CAF1287777.1"/>
    <property type="molecule type" value="Genomic_DNA"/>
</dbReference>
<evidence type="ECO:0000313" key="2">
    <source>
        <dbReference type="EMBL" id="CAF1287777.1"/>
    </source>
</evidence>
<protein>
    <recommendedName>
        <fullName evidence="7">RRM domain-containing protein</fullName>
    </recommendedName>
</protein>
<dbReference type="Gene3D" id="3.30.70.330">
    <property type="match status" value="1"/>
</dbReference>
<name>A0A815CP33_9BILA</name>
<organism evidence="2 6">
    <name type="scientific">Didymodactylos carnosus</name>
    <dbReference type="NCBI Taxonomy" id="1234261"/>
    <lineage>
        <taxon>Eukaryota</taxon>
        <taxon>Metazoa</taxon>
        <taxon>Spiralia</taxon>
        <taxon>Gnathifera</taxon>
        <taxon>Rotifera</taxon>
        <taxon>Eurotatoria</taxon>
        <taxon>Bdelloidea</taxon>
        <taxon>Philodinida</taxon>
        <taxon>Philodinidae</taxon>
        <taxon>Didymodactylos</taxon>
    </lineage>
</organism>
<feature type="region of interest" description="Disordered" evidence="1">
    <location>
        <begin position="38"/>
        <end position="57"/>
    </location>
</feature>
<dbReference type="EMBL" id="CAJOBA010042858">
    <property type="protein sequence ID" value="CAF4140777.1"/>
    <property type="molecule type" value="Genomic_DNA"/>
</dbReference>
<evidence type="ECO:0000256" key="1">
    <source>
        <dbReference type="SAM" id="MobiDB-lite"/>
    </source>
</evidence>
<dbReference type="EMBL" id="CAJOBC010031142">
    <property type="protein sequence ID" value="CAF4090981.1"/>
    <property type="molecule type" value="Genomic_DNA"/>
</dbReference>
<evidence type="ECO:0008006" key="7">
    <source>
        <dbReference type="Google" id="ProtNLM"/>
    </source>
</evidence>
<comment type="caution">
    <text evidence="2">The sequence shown here is derived from an EMBL/GenBank/DDBJ whole genome shotgun (WGS) entry which is preliminary data.</text>
</comment>
<dbReference type="GO" id="GO:0003676">
    <property type="term" value="F:nucleic acid binding"/>
    <property type="evidence" value="ECO:0007669"/>
    <property type="project" value="InterPro"/>
</dbReference>
<sequence length="144" mass="16063">MPHLLHFQPKKSVLKDIQSEAAGTSKVSSSTDALSLAASLGNNDDDNEKENEINSNDNTTIFVEKLPATVTLDEIYNFFTILEILKWHDNTTGNKKMHYQAGKYCTITFRDSKTAALAVFQYDDHFVEKFGSTISVKMLPPGTD</sequence>
<proteinExistence type="predicted"/>
<dbReference type="Proteomes" id="UP000677228">
    <property type="component" value="Unassembled WGS sequence"/>
</dbReference>
<dbReference type="SUPFAM" id="SSF54928">
    <property type="entry name" value="RNA-binding domain, RBD"/>
    <property type="match status" value="1"/>
</dbReference>
<accession>A0A815CP33</accession>